<keyword evidence="1" id="KW-0732">Signal</keyword>
<reference evidence="3 4" key="1">
    <citation type="submission" date="2020-05" db="EMBL/GenBank/DDBJ databases">
        <title>Genome sequencing of Spirosoma sp. TS118.</title>
        <authorList>
            <person name="Lee J.-H."/>
            <person name="Jeong S."/>
            <person name="Zhao L."/>
            <person name="Jung J.-H."/>
            <person name="Kim M.-K."/>
            <person name="Lim S."/>
        </authorList>
    </citation>
    <scope>NUCLEOTIDE SEQUENCE [LARGE SCALE GENOMIC DNA]</scope>
    <source>
        <strain evidence="3 4">TS118</strain>
    </source>
</reference>
<keyword evidence="4" id="KW-1185">Reference proteome</keyword>
<evidence type="ECO:0000256" key="1">
    <source>
        <dbReference type="SAM" id="SignalP"/>
    </source>
</evidence>
<dbReference type="InterPro" id="IPR010496">
    <property type="entry name" value="AL/BT2_dom"/>
</dbReference>
<feature type="chain" id="PRO_5026902034" evidence="1">
    <location>
        <begin position="28"/>
        <end position="247"/>
    </location>
</feature>
<evidence type="ECO:0000313" key="4">
    <source>
        <dbReference type="Proteomes" id="UP000502756"/>
    </source>
</evidence>
<organism evidence="3 4">
    <name type="scientific">Spirosoma taeanense</name>
    <dbReference type="NCBI Taxonomy" id="2735870"/>
    <lineage>
        <taxon>Bacteria</taxon>
        <taxon>Pseudomonadati</taxon>
        <taxon>Bacteroidota</taxon>
        <taxon>Cytophagia</taxon>
        <taxon>Cytophagales</taxon>
        <taxon>Cytophagaceae</taxon>
        <taxon>Spirosoma</taxon>
    </lineage>
</organism>
<evidence type="ECO:0000313" key="3">
    <source>
        <dbReference type="EMBL" id="QJW89788.1"/>
    </source>
</evidence>
<feature type="domain" description="3-keto-alpha-glucoside-1,2-lyase/3-keto-2-hydroxy-glucal hydratase" evidence="2">
    <location>
        <begin position="44"/>
        <end position="239"/>
    </location>
</feature>
<dbReference type="Pfam" id="PF06439">
    <property type="entry name" value="3keto-disac_hyd"/>
    <property type="match status" value="1"/>
</dbReference>
<dbReference type="GO" id="GO:0016787">
    <property type="term" value="F:hydrolase activity"/>
    <property type="evidence" value="ECO:0007669"/>
    <property type="project" value="InterPro"/>
</dbReference>
<dbReference type="Gene3D" id="2.60.120.560">
    <property type="entry name" value="Exo-inulinase, domain 1"/>
    <property type="match status" value="1"/>
</dbReference>
<evidence type="ECO:0000259" key="2">
    <source>
        <dbReference type="Pfam" id="PF06439"/>
    </source>
</evidence>
<dbReference type="Proteomes" id="UP000502756">
    <property type="component" value="Chromosome"/>
</dbReference>
<accession>A0A6M5Y5P4</accession>
<dbReference type="AlphaFoldDB" id="A0A6M5Y5P4"/>
<dbReference type="RefSeq" id="WP_171739628.1">
    <property type="nucleotide sequence ID" value="NZ_CP053435.1"/>
</dbReference>
<feature type="signal peptide" evidence="1">
    <location>
        <begin position="1"/>
        <end position="27"/>
    </location>
</feature>
<dbReference type="EMBL" id="CP053435">
    <property type="protein sequence ID" value="QJW89788.1"/>
    <property type="molecule type" value="Genomic_DNA"/>
</dbReference>
<dbReference type="KEGG" id="stae:HNV11_10565"/>
<gene>
    <name evidence="3" type="ORF">HNV11_10565</name>
</gene>
<proteinExistence type="predicted"/>
<protein>
    <submittedName>
        <fullName evidence="3">DUF1080 domain-containing protein</fullName>
    </submittedName>
</protein>
<name>A0A6M5Y5P4_9BACT</name>
<sequence length="247" mass="27698">MTLPKNARIRLAGIVCSLIGFGPFATATPYLSTDTLATSRQDTGWRQLFNGTDLSGWRHVGKGSMFVENGLIRGKGGLGLLYWTNEKFGNCTIRVVYRMQKENSNSGVFIRIPIEPREEWMPVFYGYEVQIDNHPETSGEDDYHVTGTLYSLTKPLAKPGKPGPQWNTMEITLDGPRTIVVVNGVKVTDYREGDPTPARKFDFEPFPGRRPDSGYIGLQNHGDDDVVYFKDDVVYFKEVSVKPLSAH</sequence>